<dbReference type="WBParaSite" id="RSKR_0000280400.1">
    <property type="protein sequence ID" value="RSKR_0000280400.1"/>
    <property type="gene ID" value="RSKR_0000280400"/>
</dbReference>
<accession>A0AC35TQ22</accession>
<protein>
    <submittedName>
        <fullName evidence="2">CUGBP Elav-like family member 3</fullName>
    </submittedName>
</protein>
<reference evidence="2" key="1">
    <citation type="submission" date="2016-11" db="UniProtKB">
        <authorList>
            <consortium name="WormBaseParasite"/>
        </authorList>
    </citation>
    <scope>IDENTIFICATION</scope>
    <source>
        <strain evidence="2">KR3021</strain>
    </source>
</reference>
<evidence type="ECO:0000313" key="2">
    <source>
        <dbReference type="WBParaSite" id="RSKR_0000280400.1"/>
    </source>
</evidence>
<dbReference type="Proteomes" id="UP000095286">
    <property type="component" value="Unplaced"/>
</dbReference>
<evidence type="ECO:0000313" key="1">
    <source>
        <dbReference type="Proteomes" id="UP000095286"/>
    </source>
</evidence>
<organism evidence="1 2">
    <name type="scientific">Rhabditophanes sp. KR3021</name>
    <dbReference type="NCBI Taxonomy" id="114890"/>
    <lineage>
        <taxon>Eukaryota</taxon>
        <taxon>Metazoa</taxon>
        <taxon>Ecdysozoa</taxon>
        <taxon>Nematoda</taxon>
        <taxon>Chromadorea</taxon>
        <taxon>Rhabditida</taxon>
        <taxon>Tylenchina</taxon>
        <taxon>Panagrolaimomorpha</taxon>
        <taxon>Strongyloidoidea</taxon>
        <taxon>Alloionematidae</taxon>
        <taxon>Rhabditophanes</taxon>
    </lineage>
</organism>
<sequence>MVQHNIEGAVVESSTTATTTAPIPIDGKPREESVVCLAESFSNGETKLGSLESDVTLISTTTNGIINHQTFEGDANAPLQTGPDDERSSSTDSNGFPVKDMDAVKLFVGQIPRNLEEKDLRGMLDSFGKIYEFTILKDKFTGMHKGCAFLTYCHRDSAIKCQATLHDQKTLPGMNRAMQVKPADSESRASSPKCLEDKKLFVGMLSKQQSEEDVRVMFSAYGKIDEVTVLRGSDGVSKGCAFVKYVNNNDAHRAITALHGSRTMPGASSSLVVKLADTEKERQVRRMQQMASQIGILSPIISAQMNVYNPSPYNQLVSSQQLNPQVSLAAAVAQAQQQQQPTAQAYYQCPVGSSAGQQNGVTPASTFSCGSSVAAQQYLNQQAAAAAAAHHSHSQSILAAQQAASNSAALLAANQHNSLLSGSQSNPNGSNLQNLTSLGLSSNSGPSHLGSNATSGNLLANYSYLTNTDHATSIGYPAAANNYTSQMLAFDSNQGSIYSQALQQAIVMQQAATSAAYMPTAQTLVAHKEGPDGCNLFIYHLPQEFGDSELMQMFIPFGQIISAKVFIDRATNQSKCFGFVSYNNSASAMAAISAMNGFQIGMKRLKVQIKRPRDRPY</sequence>
<proteinExistence type="predicted"/>
<name>A0AC35TQ22_9BILA</name>